<accession>A0AAV9GYI7</accession>
<organism evidence="2 3">
    <name type="scientific">Podospora aff. communis PSN243</name>
    <dbReference type="NCBI Taxonomy" id="3040156"/>
    <lineage>
        <taxon>Eukaryota</taxon>
        <taxon>Fungi</taxon>
        <taxon>Dikarya</taxon>
        <taxon>Ascomycota</taxon>
        <taxon>Pezizomycotina</taxon>
        <taxon>Sordariomycetes</taxon>
        <taxon>Sordariomycetidae</taxon>
        <taxon>Sordariales</taxon>
        <taxon>Podosporaceae</taxon>
        <taxon>Podospora</taxon>
    </lineage>
</organism>
<dbReference type="AlphaFoldDB" id="A0AAV9GYI7"/>
<sequence>MPYVEGSGELSAEWKFRLGRFREGRFGRTGRLEAGGEHGRRGARWERFVCANRWDWHWYRLEEAGRSVWPWRWAVCSLVQGGCLAAMCSSVWVWGWLVLMLLGVVMEAVPDLAGDLVALVMGYEVVPPRIDMGGEVPEEGVDYEEGEQEDGEDEHDKEDGEGEEIEPVLPGAWAESQEDPIAGTANEETEGSQSGSSKELRFGDRVIYISSDEEDSD</sequence>
<feature type="compositionally biased region" description="Acidic residues" evidence="1">
    <location>
        <begin position="136"/>
        <end position="166"/>
    </location>
</feature>
<reference evidence="2" key="2">
    <citation type="submission" date="2023-05" db="EMBL/GenBank/DDBJ databases">
        <authorList>
            <consortium name="Lawrence Berkeley National Laboratory"/>
            <person name="Steindorff A."/>
            <person name="Hensen N."/>
            <person name="Bonometti L."/>
            <person name="Westerberg I."/>
            <person name="Brannstrom I.O."/>
            <person name="Guillou S."/>
            <person name="Cros-Aarteil S."/>
            <person name="Calhoun S."/>
            <person name="Haridas S."/>
            <person name="Kuo A."/>
            <person name="Mondo S."/>
            <person name="Pangilinan J."/>
            <person name="Riley R."/>
            <person name="Labutti K."/>
            <person name="Andreopoulos B."/>
            <person name="Lipzen A."/>
            <person name="Chen C."/>
            <person name="Yanf M."/>
            <person name="Daum C."/>
            <person name="Ng V."/>
            <person name="Clum A."/>
            <person name="Ohm R."/>
            <person name="Martin F."/>
            <person name="Silar P."/>
            <person name="Natvig D."/>
            <person name="Lalanne C."/>
            <person name="Gautier V."/>
            <person name="Ament-Velasquez S.L."/>
            <person name="Kruys A."/>
            <person name="Hutchinson M.I."/>
            <person name="Powell A.J."/>
            <person name="Barry K."/>
            <person name="Miller A.N."/>
            <person name="Grigoriev I.V."/>
            <person name="Debuchy R."/>
            <person name="Gladieux P."/>
            <person name="Thoren M.H."/>
            <person name="Johannesson H."/>
        </authorList>
    </citation>
    <scope>NUCLEOTIDE SEQUENCE</scope>
    <source>
        <strain evidence="2">PSN243</strain>
    </source>
</reference>
<dbReference type="Proteomes" id="UP001321760">
    <property type="component" value="Unassembled WGS sequence"/>
</dbReference>
<proteinExistence type="predicted"/>
<keyword evidence="3" id="KW-1185">Reference proteome</keyword>
<comment type="caution">
    <text evidence="2">The sequence shown here is derived from an EMBL/GenBank/DDBJ whole genome shotgun (WGS) entry which is preliminary data.</text>
</comment>
<dbReference type="EMBL" id="MU865920">
    <property type="protein sequence ID" value="KAK4453475.1"/>
    <property type="molecule type" value="Genomic_DNA"/>
</dbReference>
<gene>
    <name evidence="2" type="ORF">QBC34DRAFT_395745</name>
</gene>
<protein>
    <submittedName>
        <fullName evidence="2">Uncharacterized protein</fullName>
    </submittedName>
</protein>
<evidence type="ECO:0000256" key="1">
    <source>
        <dbReference type="SAM" id="MobiDB-lite"/>
    </source>
</evidence>
<evidence type="ECO:0000313" key="3">
    <source>
        <dbReference type="Proteomes" id="UP001321760"/>
    </source>
</evidence>
<evidence type="ECO:0000313" key="2">
    <source>
        <dbReference type="EMBL" id="KAK4453475.1"/>
    </source>
</evidence>
<reference evidence="2" key="1">
    <citation type="journal article" date="2023" name="Mol. Phylogenet. Evol.">
        <title>Genome-scale phylogeny and comparative genomics of the fungal order Sordariales.</title>
        <authorList>
            <person name="Hensen N."/>
            <person name="Bonometti L."/>
            <person name="Westerberg I."/>
            <person name="Brannstrom I.O."/>
            <person name="Guillou S."/>
            <person name="Cros-Aarteil S."/>
            <person name="Calhoun S."/>
            <person name="Haridas S."/>
            <person name="Kuo A."/>
            <person name="Mondo S."/>
            <person name="Pangilinan J."/>
            <person name="Riley R."/>
            <person name="LaButti K."/>
            <person name="Andreopoulos B."/>
            <person name="Lipzen A."/>
            <person name="Chen C."/>
            <person name="Yan M."/>
            <person name="Daum C."/>
            <person name="Ng V."/>
            <person name="Clum A."/>
            <person name="Steindorff A."/>
            <person name="Ohm R.A."/>
            <person name="Martin F."/>
            <person name="Silar P."/>
            <person name="Natvig D.O."/>
            <person name="Lalanne C."/>
            <person name="Gautier V."/>
            <person name="Ament-Velasquez S.L."/>
            <person name="Kruys A."/>
            <person name="Hutchinson M.I."/>
            <person name="Powell A.J."/>
            <person name="Barry K."/>
            <person name="Miller A.N."/>
            <person name="Grigoriev I.V."/>
            <person name="Debuchy R."/>
            <person name="Gladieux P."/>
            <person name="Hiltunen Thoren M."/>
            <person name="Johannesson H."/>
        </authorList>
    </citation>
    <scope>NUCLEOTIDE SEQUENCE</scope>
    <source>
        <strain evidence="2">PSN243</strain>
    </source>
</reference>
<feature type="region of interest" description="Disordered" evidence="1">
    <location>
        <begin position="131"/>
        <end position="217"/>
    </location>
</feature>
<name>A0AAV9GYI7_9PEZI</name>